<protein>
    <submittedName>
        <fullName evidence="8">BamA/TamA family outer membrane protein</fullName>
    </submittedName>
</protein>
<evidence type="ECO:0000313" key="8">
    <source>
        <dbReference type="EMBL" id="MBM6661076.1"/>
    </source>
</evidence>
<evidence type="ECO:0000313" key="9">
    <source>
        <dbReference type="Proteomes" id="UP000764045"/>
    </source>
</evidence>
<reference evidence="8 9" key="1">
    <citation type="journal article" date="2021" name="Sci. Rep.">
        <title>The distribution of antibiotic resistance genes in chicken gut microbiota commensals.</title>
        <authorList>
            <person name="Juricova H."/>
            <person name="Matiasovicova J."/>
            <person name="Kubasova T."/>
            <person name="Cejkova D."/>
            <person name="Rychlik I."/>
        </authorList>
    </citation>
    <scope>NUCLEOTIDE SEQUENCE [LARGE SCALE GENOMIC DNA]</scope>
    <source>
        <strain evidence="8 9">An819</strain>
    </source>
</reference>
<evidence type="ECO:0000256" key="1">
    <source>
        <dbReference type="ARBA" id="ARBA00004370"/>
    </source>
</evidence>
<dbReference type="InterPro" id="IPR039910">
    <property type="entry name" value="D15-like"/>
</dbReference>
<comment type="subcellular location">
    <subcellularLocation>
        <location evidence="1">Membrane</location>
    </subcellularLocation>
</comment>
<dbReference type="EMBL" id="JACJJL010000006">
    <property type="protein sequence ID" value="MBM6661076.1"/>
    <property type="molecule type" value="Genomic_DNA"/>
</dbReference>
<proteinExistence type="predicted"/>
<dbReference type="Pfam" id="PF01103">
    <property type="entry name" value="Omp85"/>
    <property type="match status" value="1"/>
</dbReference>
<dbReference type="PROSITE" id="PS51257">
    <property type="entry name" value="PROKAR_LIPOPROTEIN"/>
    <property type="match status" value="1"/>
</dbReference>
<gene>
    <name evidence="8" type="ORF">H6B30_04790</name>
</gene>
<feature type="signal peptide" evidence="6">
    <location>
        <begin position="1"/>
        <end position="18"/>
    </location>
</feature>
<organism evidence="8 9">
    <name type="scientific">Marseilla massiliensis</name>
    <dbReference type="NCBI Taxonomy" id="1841864"/>
    <lineage>
        <taxon>Bacteria</taxon>
        <taxon>Pseudomonadati</taxon>
        <taxon>Bacteroidota</taxon>
        <taxon>Bacteroidia</taxon>
        <taxon>Bacteroidales</taxon>
        <taxon>Prevotellaceae</taxon>
        <taxon>Marseilla</taxon>
    </lineage>
</organism>
<dbReference type="RefSeq" id="WP_205108451.1">
    <property type="nucleotide sequence ID" value="NZ_JACJJL010000006.1"/>
</dbReference>
<evidence type="ECO:0000256" key="4">
    <source>
        <dbReference type="ARBA" id="ARBA00023136"/>
    </source>
</evidence>
<accession>A0A939B406</accession>
<comment type="caution">
    <text evidence="8">The sequence shown here is derived from an EMBL/GenBank/DDBJ whole genome shotgun (WGS) entry which is preliminary data.</text>
</comment>
<keyword evidence="3 6" id="KW-0732">Signal</keyword>
<evidence type="ECO:0000256" key="5">
    <source>
        <dbReference type="ARBA" id="ARBA00023237"/>
    </source>
</evidence>
<evidence type="ECO:0000256" key="2">
    <source>
        <dbReference type="ARBA" id="ARBA00022692"/>
    </source>
</evidence>
<dbReference type="InterPro" id="IPR000184">
    <property type="entry name" value="Bac_surfAg_D15"/>
</dbReference>
<keyword evidence="5" id="KW-0998">Cell outer membrane</keyword>
<dbReference type="AlphaFoldDB" id="A0A939B406"/>
<name>A0A939B406_9BACT</name>
<dbReference type="PANTHER" id="PTHR12815:SF47">
    <property type="entry name" value="TRANSLOCATION AND ASSEMBLY MODULE SUBUNIT TAMA"/>
    <property type="match status" value="1"/>
</dbReference>
<dbReference type="Proteomes" id="UP000764045">
    <property type="component" value="Unassembled WGS sequence"/>
</dbReference>
<evidence type="ECO:0000259" key="7">
    <source>
        <dbReference type="Pfam" id="PF01103"/>
    </source>
</evidence>
<feature type="chain" id="PRO_5038015545" evidence="6">
    <location>
        <begin position="19"/>
        <end position="773"/>
    </location>
</feature>
<keyword evidence="9" id="KW-1185">Reference proteome</keyword>
<dbReference type="Gene3D" id="2.40.160.50">
    <property type="entry name" value="membrane protein fhac: a member of the omp85/tpsb transporter family"/>
    <property type="match status" value="1"/>
</dbReference>
<keyword evidence="4" id="KW-0472">Membrane</keyword>
<dbReference type="GO" id="GO:0019867">
    <property type="term" value="C:outer membrane"/>
    <property type="evidence" value="ECO:0007669"/>
    <property type="project" value="InterPro"/>
</dbReference>
<sequence>MRKTIDILLSAVALWALASCSTTSNLPDDDMLYTGMKKTQYVVADSDANFDNVKDEVEAALACKPNGSLLGSPYYRSPLQIKLAVFNKYANADSKFGRWMRDKFGSAPVLLSYVAPETRALVAKNLLRANGYFDAQVAYGIIPQKNPKKAKLSYIVTPGKLYTIDTVKYVGYEPAADSLIHATAAQSGLKPGKPFTTAALDAERSRLATLFRNNGYYFYSAGHAVFVADSVSNPGKVEVHVQPAGGMPELAKRKWYLGRLRVNLRRDMGEQLTDSFVHRYLSIYFAGRSVGKKIPIRPGAVLRDVKLRPRQLFSQDAYMESANNVNSLGLFSLADFSFAPRDTTANCDTLDMTLNCVLDKPYDGSIEANYSLKSNDRTGPGLVLGLTKRNAFRGAEKLTVNLKGSYEWQTGRKVDGNSSKINSYEYGADVSIEYPRLETPFKLFRRHRFASTPSTLFSLSGNVLNRADYFKMLTVTGAVTYKFQTSPNSMHEFSPFLLDYTMLNHTTEAFDSIMDANPAIYVSMRNQFVPKIKYTYTYTSPASYRNPVAWELSLTESGNLLSLGYMAAGKKFNDKEKDLFGNPFAQFVKVSTSLRKTWSLGYKSQLVGHVAAGVLYAYGNSERGPYSEQFYVGGANSIRAFTIRSIGPGKYVAPSSTYSYLDQTGDIKLEMNLEYRFNIFGSLYGALFFDAGNIWLMKKDENRPDAEFRFDTFWRQLATGTGLGVRYDLDFFVLRLDLGIALHVPYDTGKSGYYNIPKFSDGLGVHFAIGYPF</sequence>
<evidence type="ECO:0000256" key="6">
    <source>
        <dbReference type="SAM" id="SignalP"/>
    </source>
</evidence>
<feature type="domain" description="Bacterial surface antigen (D15)" evidence="7">
    <location>
        <begin position="568"/>
        <end position="770"/>
    </location>
</feature>
<keyword evidence="2" id="KW-0812">Transmembrane</keyword>
<evidence type="ECO:0000256" key="3">
    <source>
        <dbReference type="ARBA" id="ARBA00022729"/>
    </source>
</evidence>
<dbReference type="PANTHER" id="PTHR12815">
    <property type="entry name" value="SORTING AND ASSEMBLY MACHINERY SAMM50 PROTEIN FAMILY MEMBER"/>
    <property type="match status" value="1"/>
</dbReference>